<keyword evidence="4" id="KW-0812">Transmembrane</keyword>
<dbReference type="EMBL" id="JAEKOZ010000016">
    <property type="protein sequence ID" value="MBJ3810358.1"/>
    <property type="molecule type" value="Genomic_DNA"/>
</dbReference>
<dbReference type="Gene3D" id="1.10.10.1320">
    <property type="entry name" value="Anti-sigma factor, zinc-finger domain"/>
    <property type="match status" value="1"/>
</dbReference>
<dbReference type="Proteomes" id="UP000634780">
    <property type="component" value="Unassembled WGS sequence"/>
</dbReference>
<dbReference type="EMBL" id="JAEKOZ010000032">
    <property type="protein sequence ID" value="MBJ3811982.1"/>
    <property type="molecule type" value="Genomic_DNA"/>
</dbReference>
<feature type="region of interest" description="Disordered" evidence="3">
    <location>
        <begin position="74"/>
        <end position="127"/>
    </location>
</feature>
<evidence type="ECO:0000259" key="5">
    <source>
        <dbReference type="Pfam" id="PF10099"/>
    </source>
</evidence>
<keyword evidence="4" id="KW-0472">Membrane</keyword>
<feature type="domain" description="Anti-sigma K factor RskA C-terminal" evidence="5">
    <location>
        <begin position="138"/>
        <end position="266"/>
    </location>
</feature>
<comment type="caution">
    <text evidence="7">The sequence shown here is derived from an EMBL/GenBank/DDBJ whole genome shotgun (WGS) entry which is preliminary data.</text>
</comment>
<accession>A0ABS0XFH3</accession>
<evidence type="ECO:0000313" key="7">
    <source>
        <dbReference type="EMBL" id="MBJ3811982.1"/>
    </source>
</evidence>
<dbReference type="RefSeq" id="WP_190114913.1">
    <property type="nucleotide sequence ID" value="NZ_BMVR01000003.1"/>
</dbReference>
<gene>
    <name evidence="6" type="ORF">JGB26_25145</name>
    <name evidence="7" type="ORF">JGB26_33705</name>
</gene>
<feature type="transmembrane region" description="Helical" evidence="4">
    <location>
        <begin position="136"/>
        <end position="156"/>
    </location>
</feature>
<feature type="compositionally biased region" description="Basic and acidic residues" evidence="3">
    <location>
        <begin position="80"/>
        <end position="92"/>
    </location>
</feature>
<sequence length="278" mass="29249">MKHLHPADLAELALADEASETFGTRTAHLAECDQCRAELDSLRRVVGAARAVSPDDVPAPPPERVWHAISAELDLTPPTGHDDSRGDRHIQGSKDATGGTRAVAEPQAEAEPLPVPPDEAAEEPVPPRARGRKFPVLLAAACLVAGAALGTGATWWQLRDDGGAARTGTVAALAPLTPGDTQGVARLEESEGPRRQVHIDVTDLPRTNGYFEVWLMDPTHKKLIAVGVLDSEGSATLPVPESVDLADYPLVDVSAQAYNGNPAHSGRSVVRGALRTGP</sequence>
<dbReference type="InterPro" id="IPR041916">
    <property type="entry name" value="Anti_sigma_zinc_sf"/>
</dbReference>
<dbReference type="InterPro" id="IPR018764">
    <property type="entry name" value="RskA_C"/>
</dbReference>
<reference evidence="7 8" key="1">
    <citation type="submission" date="2020-12" db="EMBL/GenBank/DDBJ databases">
        <title>Streptomyces typhae sp. nov., a novel endophytic actinomycete isolated from the root of cattail pollen (Typha angustifolia L.).</title>
        <authorList>
            <person name="Peng C."/>
            <person name="Liu C."/>
        </authorList>
    </citation>
    <scope>NUCLEOTIDE SEQUENCE [LARGE SCALE GENOMIC DNA]</scope>
    <source>
        <strain evidence="7 8">JCM 4753</strain>
    </source>
</reference>
<keyword evidence="2" id="KW-0804">Transcription</keyword>
<organism evidence="7 8">
    <name type="scientific">Streptomyces flavofungini</name>
    <dbReference type="NCBI Taxonomy" id="68200"/>
    <lineage>
        <taxon>Bacteria</taxon>
        <taxon>Bacillati</taxon>
        <taxon>Actinomycetota</taxon>
        <taxon>Actinomycetes</taxon>
        <taxon>Kitasatosporales</taxon>
        <taxon>Streptomycetaceae</taxon>
        <taxon>Streptomyces</taxon>
    </lineage>
</organism>
<evidence type="ECO:0000313" key="6">
    <source>
        <dbReference type="EMBL" id="MBJ3810358.1"/>
    </source>
</evidence>
<evidence type="ECO:0000256" key="1">
    <source>
        <dbReference type="ARBA" id="ARBA00023015"/>
    </source>
</evidence>
<keyword evidence="8" id="KW-1185">Reference proteome</keyword>
<name>A0ABS0XFH3_9ACTN</name>
<evidence type="ECO:0000256" key="2">
    <source>
        <dbReference type="ARBA" id="ARBA00023163"/>
    </source>
</evidence>
<proteinExistence type="predicted"/>
<evidence type="ECO:0000256" key="4">
    <source>
        <dbReference type="SAM" id="Phobius"/>
    </source>
</evidence>
<dbReference type="Pfam" id="PF10099">
    <property type="entry name" value="RskA_C"/>
    <property type="match status" value="1"/>
</dbReference>
<keyword evidence="1" id="KW-0805">Transcription regulation</keyword>
<protein>
    <submittedName>
        <fullName evidence="7">Anti-sigma factor</fullName>
    </submittedName>
</protein>
<evidence type="ECO:0000313" key="8">
    <source>
        <dbReference type="Proteomes" id="UP000634780"/>
    </source>
</evidence>
<evidence type="ECO:0000256" key="3">
    <source>
        <dbReference type="SAM" id="MobiDB-lite"/>
    </source>
</evidence>
<keyword evidence="4" id="KW-1133">Transmembrane helix</keyword>